<evidence type="ECO:0000313" key="1">
    <source>
        <dbReference type="EMBL" id="RIW28013.1"/>
    </source>
</evidence>
<dbReference type="AlphaFoldDB" id="A0A3A1QMC6"/>
<keyword evidence="2" id="KW-1185">Reference proteome</keyword>
<protein>
    <submittedName>
        <fullName evidence="1">Uncharacterized protein</fullName>
    </submittedName>
</protein>
<accession>A0A3A1QMC6</accession>
<organism evidence="1 2">
    <name type="scientific">Bacillus salacetis</name>
    <dbReference type="NCBI Taxonomy" id="2315464"/>
    <lineage>
        <taxon>Bacteria</taxon>
        <taxon>Bacillati</taxon>
        <taxon>Bacillota</taxon>
        <taxon>Bacilli</taxon>
        <taxon>Bacillales</taxon>
        <taxon>Bacillaceae</taxon>
        <taxon>Bacillus</taxon>
    </lineage>
</organism>
<name>A0A3A1QMC6_9BACI</name>
<dbReference type="Proteomes" id="UP000265801">
    <property type="component" value="Unassembled WGS sequence"/>
</dbReference>
<comment type="caution">
    <text evidence="1">The sequence shown here is derived from an EMBL/GenBank/DDBJ whole genome shotgun (WGS) entry which is preliminary data.</text>
</comment>
<proteinExistence type="predicted"/>
<sequence length="59" mass="6665">MNTGEKSGTWDFSKSNNLCENSFHKNAALGHFLKRFSFSQDLNPSQGSSFTKVFQKYLG</sequence>
<reference evidence="1 2" key="1">
    <citation type="submission" date="2018-09" db="EMBL/GenBank/DDBJ databases">
        <title>Bacillus saliacetes sp. nov., isolated from Thai shrimp paste (Ka-pi).</title>
        <authorList>
            <person name="Daroonpunt R."/>
            <person name="Tanasupawat S."/>
            <person name="Yiamsombut S."/>
        </authorList>
    </citation>
    <scope>NUCLEOTIDE SEQUENCE [LARGE SCALE GENOMIC DNA]</scope>
    <source>
        <strain evidence="1 2">SKP7-4</strain>
    </source>
</reference>
<evidence type="ECO:0000313" key="2">
    <source>
        <dbReference type="Proteomes" id="UP000265801"/>
    </source>
</evidence>
<gene>
    <name evidence="1" type="ORF">D3H55_22420</name>
</gene>
<dbReference type="EMBL" id="QXIR01000049">
    <property type="protein sequence ID" value="RIW28013.1"/>
    <property type="molecule type" value="Genomic_DNA"/>
</dbReference>